<evidence type="ECO:0000256" key="2">
    <source>
        <dbReference type="ARBA" id="ARBA00004613"/>
    </source>
</evidence>
<evidence type="ECO:0000256" key="6">
    <source>
        <dbReference type="ARBA" id="ARBA00022837"/>
    </source>
</evidence>
<dbReference type="GO" id="GO:0016829">
    <property type="term" value="F:lyase activity"/>
    <property type="evidence" value="ECO:0007669"/>
    <property type="project" value="UniProtKB-KW"/>
</dbReference>
<dbReference type="PANTHER" id="PTHR40088">
    <property type="entry name" value="PECTATE LYASE (EUROFUNG)"/>
    <property type="match status" value="1"/>
</dbReference>
<evidence type="ECO:0000313" key="9">
    <source>
        <dbReference type="EMBL" id="KAK9415350.1"/>
    </source>
</evidence>
<keyword evidence="5" id="KW-0732">Signal</keyword>
<accession>A0ABR2ULQ2</accession>
<comment type="similarity">
    <text evidence="8">Belongs to the polysaccharide lyase 9 family.</text>
</comment>
<dbReference type="Proteomes" id="UP001408356">
    <property type="component" value="Unassembled WGS sequence"/>
</dbReference>
<evidence type="ECO:0000256" key="4">
    <source>
        <dbReference type="ARBA" id="ARBA00022723"/>
    </source>
</evidence>
<dbReference type="InterPro" id="IPR011050">
    <property type="entry name" value="Pectin_lyase_fold/virulence"/>
</dbReference>
<sequence>MGCQEPKCTFTSLVSKHAALVAAAGIANGTDIYVSPTGTGSGSSTAPCGSIQSALNAAAAGDTIYLLAGTYSPTTNIQITKSGTATSPITLRSYGTDAVAIDVEALPGLVSGPYGVYARDASHNYYELLRTHDNYESGFQLQGESENNTGIYLDSHRNRYPHKDGESANGFACKEGSGEGNFWRTARLWDNVDDGLDLYMGSSTMEIPDLSHSPETRPEQRRHGLLDVQLVVDSDGQHRGSQECQPPGEPGQHCYVVGNSWDSPTAWSNSSFKSISPTMLEGARDADGSVHGTDFLIPAFW</sequence>
<keyword evidence="3" id="KW-0964">Secreted</keyword>
<proteinExistence type="inferred from homology"/>
<dbReference type="Gene3D" id="2.160.20.10">
    <property type="entry name" value="Single-stranded right-handed beta-helix, Pectin lyase-like"/>
    <property type="match status" value="1"/>
</dbReference>
<name>A0ABR2ULQ2_9PEZI</name>
<evidence type="ECO:0000256" key="8">
    <source>
        <dbReference type="ARBA" id="ARBA00038263"/>
    </source>
</evidence>
<organism evidence="9 10">
    <name type="scientific">Seiridium unicorne</name>
    <dbReference type="NCBI Taxonomy" id="138068"/>
    <lineage>
        <taxon>Eukaryota</taxon>
        <taxon>Fungi</taxon>
        <taxon>Dikarya</taxon>
        <taxon>Ascomycota</taxon>
        <taxon>Pezizomycotina</taxon>
        <taxon>Sordariomycetes</taxon>
        <taxon>Xylariomycetidae</taxon>
        <taxon>Amphisphaeriales</taxon>
        <taxon>Sporocadaceae</taxon>
        <taxon>Seiridium</taxon>
    </lineage>
</organism>
<evidence type="ECO:0000256" key="1">
    <source>
        <dbReference type="ARBA" id="ARBA00001913"/>
    </source>
</evidence>
<evidence type="ECO:0000256" key="3">
    <source>
        <dbReference type="ARBA" id="ARBA00022525"/>
    </source>
</evidence>
<reference evidence="9 10" key="1">
    <citation type="journal article" date="2024" name="J. Plant Pathol.">
        <title>Sequence and assembly of the genome of Seiridium unicorne, isolate CBS 538.82, causal agent of cypress canker disease.</title>
        <authorList>
            <person name="Scali E."/>
            <person name="Rocca G.D."/>
            <person name="Danti R."/>
            <person name="Garbelotto M."/>
            <person name="Barberini S."/>
            <person name="Baroncelli R."/>
            <person name="Emiliani G."/>
        </authorList>
    </citation>
    <scope>NUCLEOTIDE SEQUENCE [LARGE SCALE GENOMIC DNA]</scope>
    <source>
        <strain evidence="9 10">BM-138-508</strain>
    </source>
</reference>
<comment type="caution">
    <text evidence="9">The sequence shown here is derived from an EMBL/GenBank/DDBJ whole genome shotgun (WGS) entry which is preliminary data.</text>
</comment>
<evidence type="ECO:0000256" key="7">
    <source>
        <dbReference type="ARBA" id="ARBA00023239"/>
    </source>
</evidence>
<dbReference type="InterPro" id="IPR052052">
    <property type="entry name" value="Polysaccharide_Lyase_9"/>
</dbReference>
<keyword evidence="7 9" id="KW-0456">Lyase</keyword>
<dbReference type="EMBL" id="JARVKF010000417">
    <property type="protein sequence ID" value="KAK9415350.1"/>
    <property type="molecule type" value="Genomic_DNA"/>
</dbReference>
<evidence type="ECO:0000256" key="5">
    <source>
        <dbReference type="ARBA" id="ARBA00022729"/>
    </source>
</evidence>
<dbReference type="PANTHER" id="PTHR40088:SF1">
    <property type="entry name" value="PECTATE LYASE PEL9"/>
    <property type="match status" value="1"/>
</dbReference>
<comment type="cofactor">
    <cofactor evidence="1">
        <name>Ca(2+)</name>
        <dbReference type="ChEBI" id="CHEBI:29108"/>
    </cofactor>
</comment>
<keyword evidence="6" id="KW-0106">Calcium</keyword>
<keyword evidence="4" id="KW-0479">Metal-binding</keyword>
<keyword evidence="10" id="KW-1185">Reference proteome</keyword>
<dbReference type="SUPFAM" id="SSF51126">
    <property type="entry name" value="Pectin lyase-like"/>
    <property type="match status" value="1"/>
</dbReference>
<comment type="subcellular location">
    <subcellularLocation>
        <location evidence="2">Secreted</location>
    </subcellularLocation>
</comment>
<gene>
    <name evidence="9" type="ORF">SUNI508_10540</name>
</gene>
<dbReference type="InterPro" id="IPR012334">
    <property type="entry name" value="Pectin_lyas_fold"/>
</dbReference>
<protein>
    <submittedName>
        <fullName evidence="9">Pectin lyase fold/virulence factor</fullName>
    </submittedName>
</protein>
<evidence type="ECO:0000313" key="10">
    <source>
        <dbReference type="Proteomes" id="UP001408356"/>
    </source>
</evidence>